<organism evidence="2 3">
    <name type="scientific">Bugula neritina</name>
    <name type="common">Brown bryozoan</name>
    <name type="synonym">Sertularia neritina</name>
    <dbReference type="NCBI Taxonomy" id="10212"/>
    <lineage>
        <taxon>Eukaryota</taxon>
        <taxon>Metazoa</taxon>
        <taxon>Spiralia</taxon>
        <taxon>Lophotrochozoa</taxon>
        <taxon>Bryozoa</taxon>
        <taxon>Gymnolaemata</taxon>
        <taxon>Cheilostomatida</taxon>
        <taxon>Flustrina</taxon>
        <taxon>Buguloidea</taxon>
        <taxon>Bugulidae</taxon>
        <taxon>Bugula</taxon>
    </lineage>
</organism>
<reference evidence="2" key="1">
    <citation type="submission" date="2020-06" db="EMBL/GenBank/DDBJ databases">
        <title>Draft genome of Bugula neritina, a colonial animal packing powerful symbionts and potential medicines.</title>
        <authorList>
            <person name="Rayko M."/>
        </authorList>
    </citation>
    <scope>NUCLEOTIDE SEQUENCE [LARGE SCALE GENOMIC DNA]</scope>
    <source>
        <strain evidence="2">Kwan_BN1</strain>
    </source>
</reference>
<proteinExistence type="predicted"/>
<keyword evidence="1" id="KW-0472">Membrane</keyword>
<keyword evidence="1" id="KW-1133">Transmembrane helix</keyword>
<evidence type="ECO:0000313" key="2">
    <source>
        <dbReference type="EMBL" id="KAF6040690.1"/>
    </source>
</evidence>
<accession>A0A7J7KR68</accession>
<name>A0A7J7KR68_BUGNE</name>
<gene>
    <name evidence="2" type="ORF">EB796_001019</name>
</gene>
<evidence type="ECO:0000256" key="1">
    <source>
        <dbReference type="SAM" id="Phobius"/>
    </source>
</evidence>
<sequence>MTECITVYMTVYMTMYMTMRGFVTKEQSAEIILKCVADLEKTELKTVYICETNQHKTKIFTNKMKSYGSGVDFKESKRPRKFYYSISGVIWYILLEMCHFTLISHQQIMTKSYSSSKIHGNLLYMMSLFYVCSPTVDNVCNGVFTAVGKKILSVCSHTKRDGEEFLKACSSLLRN</sequence>
<keyword evidence="1" id="KW-0812">Transmembrane</keyword>
<dbReference type="Proteomes" id="UP000593567">
    <property type="component" value="Unassembled WGS sequence"/>
</dbReference>
<keyword evidence="3" id="KW-1185">Reference proteome</keyword>
<feature type="transmembrane region" description="Helical" evidence="1">
    <location>
        <begin position="82"/>
        <end position="102"/>
    </location>
</feature>
<protein>
    <submittedName>
        <fullName evidence="2">Uncharacterized protein</fullName>
    </submittedName>
</protein>
<evidence type="ECO:0000313" key="3">
    <source>
        <dbReference type="Proteomes" id="UP000593567"/>
    </source>
</evidence>
<comment type="caution">
    <text evidence="2">The sequence shown here is derived from an EMBL/GenBank/DDBJ whole genome shotgun (WGS) entry which is preliminary data.</text>
</comment>
<dbReference type="EMBL" id="VXIV02000115">
    <property type="protein sequence ID" value="KAF6040690.1"/>
    <property type="molecule type" value="Genomic_DNA"/>
</dbReference>
<dbReference type="AlphaFoldDB" id="A0A7J7KR68"/>